<feature type="region of interest" description="Disordered" evidence="1">
    <location>
        <begin position="1"/>
        <end position="36"/>
    </location>
</feature>
<feature type="compositionally biased region" description="Basic and acidic residues" evidence="1">
    <location>
        <begin position="88"/>
        <end position="100"/>
    </location>
</feature>
<evidence type="ECO:0000313" key="3">
    <source>
        <dbReference type="Proteomes" id="UP000507470"/>
    </source>
</evidence>
<keyword evidence="3" id="KW-1185">Reference proteome</keyword>
<sequence>MSGTENPSHSTPKLPSRSSVHDFLEESGYATARQSTESDLIDWDIRKLKEQLEAIRNIQEVAVELDTYNRAEKQHIDGRSYLRQTSQTDERESHIDRNENYDHTALFQLMSKMERQLQELQNDVRELKKDKNSRQTEKPRAQNYNGPGRFNKGEFRQRGGRYNSN</sequence>
<dbReference type="AlphaFoldDB" id="A0A6J8A443"/>
<accession>A0A6J8A443</accession>
<reference evidence="2 3" key="1">
    <citation type="submission" date="2020-06" db="EMBL/GenBank/DDBJ databases">
        <authorList>
            <person name="Li R."/>
            <person name="Bekaert M."/>
        </authorList>
    </citation>
    <scope>NUCLEOTIDE SEQUENCE [LARGE SCALE GENOMIC DNA]</scope>
    <source>
        <strain evidence="3">wild</strain>
    </source>
</reference>
<feature type="region of interest" description="Disordered" evidence="1">
    <location>
        <begin position="125"/>
        <end position="165"/>
    </location>
</feature>
<feature type="compositionally biased region" description="Basic and acidic residues" evidence="1">
    <location>
        <begin position="125"/>
        <end position="140"/>
    </location>
</feature>
<gene>
    <name evidence="2" type="ORF">MCOR_3163</name>
</gene>
<name>A0A6J8A443_MYTCO</name>
<organism evidence="2 3">
    <name type="scientific">Mytilus coruscus</name>
    <name type="common">Sea mussel</name>
    <dbReference type="NCBI Taxonomy" id="42192"/>
    <lineage>
        <taxon>Eukaryota</taxon>
        <taxon>Metazoa</taxon>
        <taxon>Spiralia</taxon>
        <taxon>Lophotrochozoa</taxon>
        <taxon>Mollusca</taxon>
        <taxon>Bivalvia</taxon>
        <taxon>Autobranchia</taxon>
        <taxon>Pteriomorphia</taxon>
        <taxon>Mytilida</taxon>
        <taxon>Mytiloidea</taxon>
        <taxon>Mytilidae</taxon>
        <taxon>Mytilinae</taxon>
        <taxon>Mytilus</taxon>
    </lineage>
</organism>
<feature type="compositionally biased region" description="Polar residues" evidence="1">
    <location>
        <begin position="1"/>
        <end position="18"/>
    </location>
</feature>
<feature type="region of interest" description="Disordered" evidence="1">
    <location>
        <begin position="73"/>
        <end position="100"/>
    </location>
</feature>
<proteinExistence type="predicted"/>
<protein>
    <submittedName>
        <fullName evidence="2">Uncharacterized protein</fullName>
    </submittedName>
</protein>
<dbReference type="Proteomes" id="UP000507470">
    <property type="component" value="Unassembled WGS sequence"/>
</dbReference>
<dbReference type="EMBL" id="CACVKT020000572">
    <property type="protein sequence ID" value="CAC5360803.1"/>
    <property type="molecule type" value="Genomic_DNA"/>
</dbReference>
<dbReference type="OrthoDB" id="10479745at2759"/>
<evidence type="ECO:0000256" key="1">
    <source>
        <dbReference type="SAM" id="MobiDB-lite"/>
    </source>
</evidence>
<evidence type="ECO:0000313" key="2">
    <source>
        <dbReference type="EMBL" id="CAC5360803.1"/>
    </source>
</evidence>